<evidence type="ECO:0000313" key="1">
    <source>
        <dbReference type="EMBL" id="GBN73527.1"/>
    </source>
</evidence>
<accession>A0A4Y2RCR8</accession>
<sequence length="117" mass="13211">MVFHRLPLEYLHLSLANANFKGNCWHFLSFDDPIIGMREIQNDSLCFTDSHGAFDLGGSLNQKCSLAPLLGNFGRKDELDLPTWVITLLLPALHLPCRNKSKGWVVIEPLLLRLSPK</sequence>
<dbReference type="AlphaFoldDB" id="A0A4Y2RCR8"/>
<reference evidence="1 2" key="1">
    <citation type="journal article" date="2019" name="Sci. Rep.">
        <title>Orb-weaving spider Araneus ventricosus genome elucidates the spidroin gene catalogue.</title>
        <authorList>
            <person name="Kono N."/>
            <person name="Nakamura H."/>
            <person name="Ohtoshi R."/>
            <person name="Moran D.A.P."/>
            <person name="Shinohara A."/>
            <person name="Yoshida Y."/>
            <person name="Fujiwara M."/>
            <person name="Mori M."/>
            <person name="Tomita M."/>
            <person name="Arakawa K."/>
        </authorList>
    </citation>
    <scope>NUCLEOTIDE SEQUENCE [LARGE SCALE GENOMIC DNA]</scope>
</reference>
<keyword evidence="2" id="KW-1185">Reference proteome</keyword>
<gene>
    <name evidence="1" type="ORF">AVEN_34516_1</name>
</gene>
<dbReference type="Proteomes" id="UP000499080">
    <property type="component" value="Unassembled WGS sequence"/>
</dbReference>
<evidence type="ECO:0000313" key="2">
    <source>
        <dbReference type="Proteomes" id="UP000499080"/>
    </source>
</evidence>
<proteinExistence type="predicted"/>
<organism evidence="1 2">
    <name type="scientific">Araneus ventricosus</name>
    <name type="common">Orbweaver spider</name>
    <name type="synonym">Epeira ventricosa</name>
    <dbReference type="NCBI Taxonomy" id="182803"/>
    <lineage>
        <taxon>Eukaryota</taxon>
        <taxon>Metazoa</taxon>
        <taxon>Ecdysozoa</taxon>
        <taxon>Arthropoda</taxon>
        <taxon>Chelicerata</taxon>
        <taxon>Arachnida</taxon>
        <taxon>Araneae</taxon>
        <taxon>Araneomorphae</taxon>
        <taxon>Entelegynae</taxon>
        <taxon>Araneoidea</taxon>
        <taxon>Araneidae</taxon>
        <taxon>Araneus</taxon>
    </lineage>
</organism>
<dbReference type="EMBL" id="BGPR01016584">
    <property type="protein sequence ID" value="GBN73527.1"/>
    <property type="molecule type" value="Genomic_DNA"/>
</dbReference>
<comment type="caution">
    <text evidence="1">The sequence shown here is derived from an EMBL/GenBank/DDBJ whole genome shotgun (WGS) entry which is preliminary data.</text>
</comment>
<protein>
    <submittedName>
        <fullName evidence="1">Uncharacterized protein</fullName>
    </submittedName>
</protein>
<name>A0A4Y2RCR8_ARAVE</name>